<dbReference type="Proteomes" id="UP001652661">
    <property type="component" value="Chromosome 3L"/>
</dbReference>
<evidence type="ECO:0000313" key="7">
    <source>
        <dbReference type="RefSeq" id="XP_070142127.1"/>
    </source>
</evidence>
<proteinExistence type="inferred from homology"/>
<feature type="region of interest" description="Disordered" evidence="5">
    <location>
        <begin position="653"/>
        <end position="679"/>
    </location>
</feature>
<feature type="compositionally biased region" description="Basic residues" evidence="5">
    <location>
        <begin position="47"/>
        <end position="56"/>
    </location>
</feature>
<feature type="repeat" description="RPEL" evidence="4">
    <location>
        <begin position="264"/>
        <end position="289"/>
    </location>
</feature>
<protein>
    <submittedName>
        <fullName evidence="7">Phosphatase and actin regulator 2 isoform X4</fullName>
    </submittedName>
</protein>
<dbReference type="RefSeq" id="XP_070142127.1">
    <property type="nucleotide sequence ID" value="XM_070286026.1"/>
</dbReference>
<dbReference type="Gene3D" id="6.10.140.2130">
    <property type="match status" value="3"/>
</dbReference>
<evidence type="ECO:0000256" key="1">
    <source>
        <dbReference type="ARBA" id="ARBA00009795"/>
    </source>
</evidence>
<keyword evidence="3" id="KW-0009">Actin-binding</keyword>
<evidence type="ECO:0000256" key="3">
    <source>
        <dbReference type="ARBA" id="ARBA00023203"/>
    </source>
</evidence>
<feature type="repeat" description="RPEL" evidence="4">
    <location>
        <begin position="858"/>
        <end position="883"/>
    </location>
</feature>
<feature type="compositionally biased region" description="Polar residues" evidence="5">
    <location>
        <begin position="661"/>
        <end position="670"/>
    </location>
</feature>
<gene>
    <name evidence="7" type="primary">LOC108079770</name>
</gene>
<feature type="compositionally biased region" description="Low complexity" evidence="5">
    <location>
        <begin position="540"/>
        <end position="552"/>
    </location>
</feature>
<feature type="compositionally biased region" description="Low complexity" evidence="5">
    <location>
        <begin position="384"/>
        <end position="408"/>
    </location>
</feature>
<accession>A0ABM4GHD5</accession>
<feature type="compositionally biased region" description="Low complexity" evidence="5">
    <location>
        <begin position="416"/>
        <end position="425"/>
    </location>
</feature>
<dbReference type="InterPro" id="IPR004018">
    <property type="entry name" value="RPEL_repeat"/>
</dbReference>
<feature type="region of interest" description="Disordered" evidence="5">
    <location>
        <begin position="378"/>
        <end position="425"/>
    </location>
</feature>
<feature type="region of interest" description="Disordered" evidence="5">
    <location>
        <begin position="1"/>
        <end position="59"/>
    </location>
</feature>
<name>A0ABM4GHD5_DROKI</name>
<dbReference type="PANTHER" id="PTHR12751">
    <property type="entry name" value="PHOSPHATASE AND ACTIN REGULATOR PHACTR"/>
    <property type="match status" value="1"/>
</dbReference>
<feature type="compositionally biased region" description="Pro residues" evidence="5">
    <location>
        <begin position="553"/>
        <end position="571"/>
    </location>
</feature>
<feature type="repeat" description="RPEL" evidence="4">
    <location>
        <begin position="820"/>
        <end position="845"/>
    </location>
</feature>
<dbReference type="PROSITE" id="PS51073">
    <property type="entry name" value="RPEL"/>
    <property type="match status" value="4"/>
</dbReference>
<evidence type="ECO:0000256" key="5">
    <source>
        <dbReference type="SAM" id="MobiDB-lite"/>
    </source>
</evidence>
<dbReference type="SMART" id="SM00707">
    <property type="entry name" value="RPEL"/>
    <property type="match status" value="4"/>
</dbReference>
<evidence type="ECO:0000256" key="4">
    <source>
        <dbReference type="PROSITE-ProRule" id="PRU00401"/>
    </source>
</evidence>
<reference evidence="7" key="1">
    <citation type="submission" date="2025-08" db="UniProtKB">
        <authorList>
            <consortium name="RefSeq"/>
        </authorList>
    </citation>
    <scope>IDENTIFICATION</scope>
    <source>
        <strain evidence="7">14028-0561.14</strain>
        <tissue evidence="7">Whole fly</tissue>
    </source>
</reference>
<evidence type="ECO:0000256" key="2">
    <source>
        <dbReference type="ARBA" id="ARBA00022737"/>
    </source>
</evidence>
<organism evidence="6 7">
    <name type="scientific">Drosophila kikkawai</name>
    <name type="common">Fruit fly</name>
    <dbReference type="NCBI Taxonomy" id="30033"/>
    <lineage>
        <taxon>Eukaryota</taxon>
        <taxon>Metazoa</taxon>
        <taxon>Ecdysozoa</taxon>
        <taxon>Arthropoda</taxon>
        <taxon>Hexapoda</taxon>
        <taxon>Insecta</taxon>
        <taxon>Pterygota</taxon>
        <taxon>Neoptera</taxon>
        <taxon>Endopterygota</taxon>
        <taxon>Diptera</taxon>
        <taxon>Brachycera</taxon>
        <taxon>Muscomorpha</taxon>
        <taxon>Ephydroidea</taxon>
        <taxon>Drosophilidae</taxon>
        <taxon>Drosophila</taxon>
        <taxon>Sophophora</taxon>
    </lineage>
</organism>
<dbReference type="Pfam" id="PF02755">
    <property type="entry name" value="RPEL"/>
    <property type="match status" value="4"/>
</dbReference>
<feature type="region of interest" description="Disordered" evidence="5">
    <location>
        <begin position="524"/>
        <end position="619"/>
    </location>
</feature>
<evidence type="ECO:0000313" key="6">
    <source>
        <dbReference type="Proteomes" id="UP001652661"/>
    </source>
</evidence>
<dbReference type="GeneID" id="108079770"/>
<feature type="compositionally biased region" description="Acidic residues" evidence="5">
    <location>
        <begin position="594"/>
        <end position="616"/>
    </location>
</feature>
<feature type="compositionally biased region" description="Polar residues" evidence="5">
    <location>
        <begin position="459"/>
        <end position="472"/>
    </location>
</feature>
<feature type="region of interest" description="Disordered" evidence="5">
    <location>
        <begin position="438"/>
        <end position="504"/>
    </location>
</feature>
<keyword evidence="6" id="KW-1185">Reference proteome</keyword>
<feature type="repeat" description="RPEL" evidence="4">
    <location>
        <begin position="782"/>
        <end position="807"/>
    </location>
</feature>
<dbReference type="PANTHER" id="PTHR12751:SF18">
    <property type="entry name" value="PHOSPHATASE AND ACTIN REGULATOR 1"/>
    <property type="match status" value="1"/>
</dbReference>
<keyword evidence="2" id="KW-0677">Repeat</keyword>
<sequence length="939" mass="101367">MAAVQQQQQRQLLQHQHSHPPFQAPQQQHPISQQQLQQQQPQQTQPHLHRSHHPPLQHHLSLGGYQQLQMQMQQAPRNQYSTPQHHYRNIATSAAAAAAAAAANAAATSAANAATIRRRTLSHVSRSYSLGTSAAAAAASAAAATAAASATAAAASAAATATATAAAAATAANNQLSIHKTGIMVAASRCRSPIMLCHSHSDGEFPLYRAKKQNGAAIRTNSLGSGTRTPPLERKSKLSALGRFFKPWKWRRKKKSEKFEAASKSLERKISVRANRDELVQKGILLPESPLGNIPEPGEESYYSSGATANGSILSSAVHNNSMSQANNSINATTYGTAGQNLGQQQQGMANSISVQQFNGQNPQNSMANGLVGCGLVSGGQGDGSSDTSSLSGGVPHSQSAPQQLGVGQPPPPLTPLAQHHQALAQQLQQRFAISNNNEPRKDKTDAQQQQQQHGGNGTISTPNLEQPTIQGSMLPPPGGGGGGGHHQVDGKMERPNTLSGANKLTRRGVNICYHNEHMYGEDGKMVGGPPGSTPPPYPGGKLPPGVMLSELPEPPIPLSEIGPIPPPPMFSTPSPTLIAGRPHGPGAVNDQDYQQDYDYDDHDPDQDELDSDDEYAPYGGNHVRMMDTQRVEEIPAKEPKPNAVPLKSALKKKGGVMPASASTPVTPTQEHGAGSAATAAAISNSNGGIGSMAAAAAAAAQQQSANQRPLVVRQDAAGNNYSLNRQQMFNIQLPCTVENKENTRPFVIRESSSDSDESDGHIVYRDDDNDNTRLAKLARKESLSLKLQLRPDKQDLINRNILHQVTDNELKESKEAIGARLIRRLSMRPTAEELVERNILKTQSPAEEKKQKEEKKSYLLRKLSFRPTVEELKEKKIIRFNDYIEVTQAHDYDRRADKPWTRLTPKDKAAIRKELNEFKSSEMAVHEGSRHLTRFHRP</sequence>
<comment type="similarity">
    <text evidence="1">Belongs to the phosphatase and actin regulator family.</text>
</comment>
<feature type="compositionally biased region" description="Low complexity" evidence="5">
    <location>
        <begin position="1"/>
        <end position="46"/>
    </location>
</feature>